<dbReference type="AlphaFoldDB" id="A0AA39NI38"/>
<name>A0AA39NI38_ARMTA</name>
<dbReference type="PANTHER" id="PTHR33840:SF2">
    <property type="entry name" value="TLE1 PHOSPHOLIPASE DOMAIN-CONTAINING PROTEIN"/>
    <property type="match status" value="1"/>
</dbReference>
<gene>
    <name evidence="3" type="ORF">EV420DRAFT_1709788</name>
</gene>
<feature type="compositionally biased region" description="Polar residues" evidence="1">
    <location>
        <begin position="1"/>
        <end position="14"/>
    </location>
</feature>
<feature type="domain" description="T6SS Phospholipase effector Tle1-like catalytic" evidence="2">
    <location>
        <begin position="232"/>
        <end position="340"/>
    </location>
</feature>
<keyword evidence="4" id="KW-1185">Reference proteome</keyword>
<dbReference type="GeneID" id="85363145"/>
<organism evidence="3 4">
    <name type="scientific">Armillaria tabescens</name>
    <name type="common">Ringless honey mushroom</name>
    <name type="synonym">Agaricus tabescens</name>
    <dbReference type="NCBI Taxonomy" id="1929756"/>
    <lineage>
        <taxon>Eukaryota</taxon>
        <taxon>Fungi</taxon>
        <taxon>Dikarya</taxon>
        <taxon>Basidiomycota</taxon>
        <taxon>Agaricomycotina</taxon>
        <taxon>Agaricomycetes</taxon>
        <taxon>Agaricomycetidae</taxon>
        <taxon>Agaricales</taxon>
        <taxon>Marasmiineae</taxon>
        <taxon>Physalacriaceae</taxon>
        <taxon>Desarmillaria</taxon>
    </lineage>
</organism>
<feature type="region of interest" description="Disordered" evidence="1">
    <location>
        <begin position="1"/>
        <end position="34"/>
    </location>
</feature>
<evidence type="ECO:0000256" key="1">
    <source>
        <dbReference type="SAM" id="MobiDB-lite"/>
    </source>
</evidence>
<feature type="compositionally biased region" description="Basic and acidic residues" evidence="1">
    <location>
        <begin position="279"/>
        <end position="288"/>
    </location>
</feature>
<feature type="domain" description="T6SS Phospholipase effector Tle1-like catalytic" evidence="2">
    <location>
        <begin position="41"/>
        <end position="184"/>
    </location>
</feature>
<sequence length="472" mass="53870">MSASDAGHSRSNTVVADDYPDFPKDPRLRRTIPPNNTDRARTLVLCFDGTGDQFDSDNSNVVNFFSLLKKDDPRAQLVPVSGPYCIPDVASPLAAKISRMIDSMIGIHLDAHVMGGYEFLMQNYEAGDKICIFGFSRGAYTARALRRDVRFIRSAFSLDAITKQVPFAYRMYSREDELGWAQSAAFKKAFSIDVDIDFPRRMGHRRFSRDHPPSTPLHGFEYARDGTSAMRLALDERRVRFRPSLWHRARHDVEPMGVKPGEMPKPKRHNSSKPHPHREKTLPQREREYDSTYSSCHVDTPTDVEEVWFAGCHCDVGGGSVANDVTNNLARIPFRWMIRQCFLVNTGIMFHRELLRQFGLEPSMLYPVVKPRPPPITDLPHPSESSSSSGTLALAPMWWILELLPAKVRYQKKDDTWGKTITMNKGQPRHIPRQRKQGIKVHRTVKLRMESKHVEGGYEPKAGWIVEPTWVD</sequence>
<dbReference type="Proteomes" id="UP001175211">
    <property type="component" value="Unassembled WGS sequence"/>
</dbReference>
<feature type="compositionally biased region" description="Basic residues" evidence="1">
    <location>
        <begin position="266"/>
        <end position="278"/>
    </location>
</feature>
<evidence type="ECO:0000259" key="2">
    <source>
        <dbReference type="Pfam" id="PF09994"/>
    </source>
</evidence>
<dbReference type="PANTHER" id="PTHR33840">
    <property type="match status" value="1"/>
</dbReference>
<accession>A0AA39NI38</accession>
<dbReference type="InterPro" id="IPR018712">
    <property type="entry name" value="Tle1-like_cat"/>
</dbReference>
<evidence type="ECO:0000313" key="3">
    <source>
        <dbReference type="EMBL" id="KAK0466056.1"/>
    </source>
</evidence>
<dbReference type="EMBL" id="JAUEPS010000004">
    <property type="protein sequence ID" value="KAK0466056.1"/>
    <property type="molecule type" value="Genomic_DNA"/>
</dbReference>
<dbReference type="Pfam" id="PF09994">
    <property type="entry name" value="T6SS_Tle1-like_cat"/>
    <property type="match status" value="2"/>
</dbReference>
<proteinExistence type="predicted"/>
<evidence type="ECO:0000313" key="4">
    <source>
        <dbReference type="Proteomes" id="UP001175211"/>
    </source>
</evidence>
<dbReference type="RefSeq" id="XP_060336883.1">
    <property type="nucleotide sequence ID" value="XM_060479597.1"/>
</dbReference>
<protein>
    <recommendedName>
        <fullName evidence="2">T6SS Phospholipase effector Tle1-like catalytic domain-containing protein</fullName>
    </recommendedName>
</protein>
<reference evidence="3" key="1">
    <citation type="submission" date="2023-06" db="EMBL/GenBank/DDBJ databases">
        <authorList>
            <consortium name="Lawrence Berkeley National Laboratory"/>
            <person name="Ahrendt S."/>
            <person name="Sahu N."/>
            <person name="Indic B."/>
            <person name="Wong-Bajracharya J."/>
            <person name="Merenyi Z."/>
            <person name="Ke H.-M."/>
            <person name="Monk M."/>
            <person name="Kocsube S."/>
            <person name="Drula E."/>
            <person name="Lipzen A."/>
            <person name="Balint B."/>
            <person name="Henrissat B."/>
            <person name="Andreopoulos B."/>
            <person name="Martin F.M."/>
            <person name="Harder C.B."/>
            <person name="Rigling D."/>
            <person name="Ford K.L."/>
            <person name="Foster G.D."/>
            <person name="Pangilinan J."/>
            <person name="Papanicolaou A."/>
            <person name="Barry K."/>
            <person name="LaButti K."/>
            <person name="Viragh M."/>
            <person name="Koriabine M."/>
            <person name="Yan M."/>
            <person name="Riley R."/>
            <person name="Champramary S."/>
            <person name="Plett K.L."/>
            <person name="Tsai I.J."/>
            <person name="Slot J."/>
            <person name="Sipos G."/>
            <person name="Plett J."/>
            <person name="Nagy L.G."/>
            <person name="Grigoriev I.V."/>
        </authorList>
    </citation>
    <scope>NUCLEOTIDE SEQUENCE</scope>
    <source>
        <strain evidence="3">CCBAS 213</strain>
    </source>
</reference>
<feature type="region of interest" description="Disordered" evidence="1">
    <location>
        <begin position="252"/>
        <end position="288"/>
    </location>
</feature>
<comment type="caution">
    <text evidence="3">The sequence shown here is derived from an EMBL/GenBank/DDBJ whole genome shotgun (WGS) entry which is preliminary data.</text>
</comment>